<sequence length="459" mass="52526">MVQAQVPEAPTRRQPASPNLMEILALLSRRNLPMTFLRLARKYGDVVHVKGGPLEIFLLSHPEDIREVLVVQHANFHKGQGVQMTSRMLGQGLLTSEGDFHKRQRKLIQPAFHRQRIAAYATTMVAEASRLAQSWQDGTVVDMAEEMMRLTLVIAGKTLFNVDVEREASTVSQAMAVAMEAFIKIGLSPWAEQLERLPLPIRRRFYRARDEMDRVIYRIIEEHRRSGHDQGDLLSWLLLAHDEEGAMSDEQLRDEMTTLLLAGHETTANALAWTWYLLAQHPEVAERLRQEAEQVLGDRLPTADDFPRLSYTEQVLAEAMRLFPPAWSTDRTAIRDCNIRGLTIPSGARVIMSQYVVHHDPRFYPEPERFLPERWTPEARAARPKFAYFPFGGGPRLCIGEPFAWMEGVLVLATLIRSWEAELLPGQRIEPEAAVTLRPRYGIRMRLHQRQRQRAAALV</sequence>
<dbReference type="PRINTS" id="PR00463">
    <property type="entry name" value="EP450I"/>
</dbReference>
<comment type="similarity">
    <text evidence="1 8">Belongs to the cytochrome P450 family.</text>
</comment>
<evidence type="ECO:0000256" key="5">
    <source>
        <dbReference type="ARBA" id="ARBA00023004"/>
    </source>
</evidence>
<keyword evidence="2 7" id="KW-0349">Heme</keyword>
<dbReference type="EMBL" id="MCIF01000002">
    <property type="protein sequence ID" value="RAQ94497.1"/>
    <property type="molecule type" value="Genomic_DNA"/>
</dbReference>
<name>A0A328VA35_9CHLR</name>
<evidence type="ECO:0000256" key="3">
    <source>
        <dbReference type="ARBA" id="ARBA00022723"/>
    </source>
</evidence>
<dbReference type="AlphaFoldDB" id="A0A328VA35"/>
<evidence type="ECO:0000256" key="4">
    <source>
        <dbReference type="ARBA" id="ARBA00023002"/>
    </source>
</evidence>
<organism evidence="9 10">
    <name type="scientific">Thermogemmatispora tikiterensis</name>
    <dbReference type="NCBI Taxonomy" id="1825093"/>
    <lineage>
        <taxon>Bacteria</taxon>
        <taxon>Bacillati</taxon>
        <taxon>Chloroflexota</taxon>
        <taxon>Ktedonobacteria</taxon>
        <taxon>Thermogemmatisporales</taxon>
        <taxon>Thermogemmatisporaceae</taxon>
        <taxon>Thermogemmatispora</taxon>
    </lineage>
</organism>
<dbReference type="InterPro" id="IPR036396">
    <property type="entry name" value="Cyt_P450_sf"/>
</dbReference>
<dbReference type="Gene3D" id="1.10.630.10">
    <property type="entry name" value="Cytochrome P450"/>
    <property type="match status" value="1"/>
</dbReference>
<gene>
    <name evidence="9" type="ORF">A4R35_03055</name>
</gene>
<evidence type="ECO:0000256" key="7">
    <source>
        <dbReference type="PIRSR" id="PIRSR602401-1"/>
    </source>
</evidence>
<dbReference type="GO" id="GO:0016705">
    <property type="term" value="F:oxidoreductase activity, acting on paired donors, with incorporation or reduction of molecular oxygen"/>
    <property type="evidence" value="ECO:0007669"/>
    <property type="project" value="InterPro"/>
</dbReference>
<feature type="binding site" description="axial binding residue" evidence="7">
    <location>
        <position position="398"/>
    </location>
    <ligand>
        <name>heme</name>
        <dbReference type="ChEBI" id="CHEBI:30413"/>
    </ligand>
    <ligandPart>
        <name>Fe</name>
        <dbReference type="ChEBI" id="CHEBI:18248"/>
    </ligandPart>
</feature>
<dbReference type="SUPFAM" id="SSF48264">
    <property type="entry name" value="Cytochrome P450"/>
    <property type="match status" value="1"/>
</dbReference>
<dbReference type="RefSeq" id="WP_112426444.1">
    <property type="nucleotide sequence ID" value="NZ_MCIF01000002.1"/>
</dbReference>
<dbReference type="InterPro" id="IPR002401">
    <property type="entry name" value="Cyt_P450_E_grp-I"/>
</dbReference>
<dbReference type="GO" id="GO:0005506">
    <property type="term" value="F:iron ion binding"/>
    <property type="evidence" value="ECO:0007669"/>
    <property type="project" value="InterPro"/>
</dbReference>
<dbReference type="GO" id="GO:0004497">
    <property type="term" value="F:monooxygenase activity"/>
    <property type="evidence" value="ECO:0007669"/>
    <property type="project" value="UniProtKB-KW"/>
</dbReference>
<protein>
    <submittedName>
        <fullName evidence="9">Cytochrome P450</fullName>
    </submittedName>
</protein>
<evidence type="ECO:0000313" key="10">
    <source>
        <dbReference type="Proteomes" id="UP000248706"/>
    </source>
</evidence>
<keyword evidence="6 8" id="KW-0503">Monooxygenase</keyword>
<keyword evidence="5 7" id="KW-0408">Iron</keyword>
<accession>A0A328VA35</accession>
<comment type="caution">
    <text evidence="9">The sequence shown here is derived from an EMBL/GenBank/DDBJ whole genome shotgun (WGS) entry which is preliminary data.</text>
</comment>
<reference evidence="9 10" key="1">
    <citation type="submission" date="2016-08" db="EMBL/GenBank/DDBJ databases">
        <title>Analysis of Carbohydrate Active Enzymes in Thermogemmatispora T81 Reveals Carbohydrate Degradation Ability.</title>
        <authorList>
            <person name="Tomazini A."/>
            <person name="Lal S."/>
            <person name="Stott M."/>
            <person name="Henrissat B."/>
            <person name="Polikarpov I."/>
            <person name="Sparling R."/>
            <person name="Levin D.B."/>
        </authorList>
    </citation>
    <scope>NUCLEOTIDE SEQUENCE [LARGE SCALE GENOMIC DNA]</scope>
    <source>
        <strain evidence="9 10">T81</strain>
    </source>
</reference>
<dbReference type="InterPro" id="IPR017972">
    <property type="entry name" value="Cyt_P450_CS"/>
</dbReference>
<dbReference type="Pfam" id="PF00067">
    <property type="entry name" value="p450"/>
    <property type="match status" value="1"/>
</dbReference>
<comment type="cofactor">
    <cofactor evidence="7">
        <name>heme</name>
        <dbReference type="ChEBI" id="CHEBI:30413"/>
    </cofactor>
</comment>
<dbReference type="PANTHER" id="PTHR24291">
    <property type="entry name" value="CYTOCHROME P450 FAMILY 4"/>
    <property type="match status" value="1"/>
</dbReference>
<dbReference type="PRINTS" id="PR00385">
    <property type="entry name" value="P450"/>
</dbReference>
<evidence type="ECO:0000256" key="2">
    <source>
        <dbReference type="ARBA" id="ARBA00022617"/>
    </source>
</evidence>
<dbReference type="GO" id="GO:0020037">
    <property type="term" value="F:heme binding"/>
    <property type="evidence" value="ECO:0007669"/>
    <property type="project" value="InterPro"/>
</dbReference>
<dbReference type="InterPro" id="IPR001128">
    <property type="entry name" value="Cyt_P450"/>
</dbReference>
<proteinExistence type="inferred from homology"/>
<keyword evidence="10" id="KW-1185">Reference proteome</keyword>
<dbReference type="InterPro" id="IPR050196">
    <property type="entry name" value="Cytochrome_P450_Monoox"/>
</dbReference>
<evidence type="ECO:0000313" key="9">
    <source>
        <dbReference type="EMBL" id="RAQ94497.1"/>
    </source>
</evidence>
<evidence type="ECO:0000256" key="6">
    <source>
        <dbReference type="ARBA" id="ARBA00023033"/>
    </source>
</evidence>
<evidence type="ECO:0000256" key="8">
    <source>
        <dbReference type="RuleBase" id="RU000461"/>
    </source>
</evidence>
<dbReference type="CDD" id="cd20620">
    <property type="entry name" value="CYP132-like"/>
    <property type="match status" value="1"/>
</dbReference>
<keyword evidence="3 7" id="KW-0479">Metal-binding</keyword>
<evidence type="ECO:0000256" key="1">
    <source>
        <dbReference type="ARBA" id="ARBA00010617"/>
    </source>
</evidence>
<keyword evidence="4 8" id="KW-0560">Oxidoreductase</keyword>
<dbReference type="PROSITE" id="PS00086">
    <property type="entry name" value="CYTOCHROME_P450"/>
    <property type="match status" value="1"/>
</dbReference>
<dbReference type="Proteomes" id="UP000248706">
    <property type="component" value="Unassembled WGS sequence"/>
</dbReference>
<dbReference type="PANTHER" id="PTHR24291:SF50">
    <property type="entry name" value="BIFUNCTIONAL ALBAFLAVENONE MONOOXYGENASE_TERPENE SYNTHASE"/>
    <property type="match status" value="1"/>
</dbReference>
<dbReference type="OrthoDB" id="140159at2"/>